<dbReference type="KEGG" id="ccl:Clocl_2470"/>
<feature type="binding site" evidence="4">
    <location>
        <position position="158"/>
    </location>
    <ligand>
        <name>Mg(2+)</name>
        <dbReference type="ChEBI" id="CHEBI:18420"/>
    </ligand>
</feature>
<dbReference type="InterPro" id="IPR043675">
    <property type="entry name" value="TrmR_methyltr"/>
</dbReference>
<feature type="binding site" evidence="4">
    <location>
        <position position="131"/>
    </location>
    <ligand>
        <name>S-adenosyl-L-methionine</name>
        <dbReference type="ChEBI" id="CHEBI:59789"/>
    </ligand>
</feature>
<dbReference type="AlphaFoldDB" id="G8LZV5"/>
<dbReference type="GO" id="GO:0000287">
    <property type="term" value="F:magnesium ion binding"/>
    <property type="evidence" value="ECO:0007669"/>
    <property type="project" value="UniProtKB-UniRule"/>
</dbReference>
<dbReference type="HAMAP" id="MF_02217">
    <property type="entry name" value="TrmR_methyltr"/>
    <property type="match status" value="1"/>
</dbReference>
<dbReference type="Proteomes" id="UP000005435">
    <property type="component" value="Chromosome"/>
</dbReference>
<evidence type="ECO:0000256" key="2">
    <source>
        <dbReference type="ARBA" id="ARBA00022679"/>
    </source>
</evidence>
<comment type="catalytic activity">
    <reaction evidence="4">
        <text>5-hydroxyuridine(34) in tRNA + S-adenosyl-L-methionine = 5-methoxyuridine(34) in tRNA + S-adenosyl-L-homocysteine + H(+)</text>
        <dbReference type="Rhea" id="RHEA:60524"/>
        <dbReference type="Rhea" id="RHEA-COMP:13381"/>
        <dbReference type="Rhea" id="RHEA-COMP:15591"/>
        <dbReference type="ChEBI" id="CHEBI:15378"/>
        <dbReference type="ChEBI" id="CHEBI:57856"/>
        <dbReference type="ChEBI" id="CHEBI:59789"/>
        <dbReference type="ChEBI" id="CHEBI:136877"/>
        <dbReference type="ChEBI" id="CHEBI:143860"/>
    </reaction>
</comment>
<proteinExistence type="inferred from homology"/>
<sequence>MICYDYINDYIRNTIRKSEGILKELEEFANKNHVPIVHPEVAKLLQVIGMIKRPSRILEIGTAIGYSSILLSEVLQPNGRIDTIERYELMIERAKNNIKRAGLENVINIIAGDALEVLKCLNKQYDLIFLDAAKGQYPEFLPECLRLLSPGGLLISDNILYKGMIANDELVVRRKKTIVKRLRNYLDMLCNSENLETSIIPIGDGVAISYKK</sequence>
<keyword evidence="4" id="KW-0479">Metal-binding</keyword>
<dbReference type="EC" id="2.1.1.-" evidence="4"/>
<feature type="binding site" evidence="4">
    <location>
        <position position="157"/>
    </location>
    <ligand>
        <name>Mg(2+)</name>
        <dbReference type="ChEBI" id="CHEBI:18420"/>
    </ligand>
</feature>
<organism evidence="5 6">
    <name type="scientific">Acetivibrio clariflavus (strain DSM 19732 / NBRC 101661 / EBR45)</name>
    <name type="common">Clostridium clariflavum</name>
    <dbReference type="NCBI Taxonomy" id="720554"/>
    <lineage>
        <taxon>Bacteria</taxon>
        <taxon>Bacillati</taxon>
        <taxon>Bacillota</taxon>
        <taxon>Clostridia</taxon>
        <taxon>Eubacteriales</taxon>
        <taxon>Oscillospiraceae</taxon>
        <taxon>Acetivibrio</taxon>
    </lineage>
</organism>
<dbReference type="InterPro" id="IPR002935">
    <property type="entry name" value="SAM_O-MeTrfase"/>
</dbReference>
<dbReference type="GO" id="GO:0030488">
    <property type="term" value="P:tRNA methylation"/>
    <property type="evidence" value="ECO:0007669"/>
    <property type="project" value="UniProtKB-UniRule"/>
</dbReference>
<feature type="binding site" evidence="4">
    <location>
        <position position="131"/>
    </location>
    <ligand>
        <name>Mg(2+)</name>
        <dbReference type="ChEBI" id="CHEBI:18420"/>
    </ligand>
</feature>
<dbReference type="PANTHER" id="PTHR10509:SF14">
    <property type="entry name" value="CAFFEOYL-COA O-METHYLTRANSFERASE 3-RELATED"/>
    <property type="match status" value="1"/>
</dbReference>
<feature type="binding site" evidence="4">
    <location>
        <position position="85"/>
    </location>
    <ligand>
        <name>S-adenosyl-L-methionine</name>
        <dbReference type="ChEBI" id="CHEBI:59789"/>
    </ligand>
</feature>
<evidence type="ECO:0000313" key="5">
    <source>
        <dbReference type="EMBL" id="AEV69045.1"/>
    </source>
</evidence>
<dbReference type="STRING" id="720554.Clocl_2470"/>
<dbReference type="SUPFAM" id="SSF53335">
    <property type="entry name" value="S-adenosyl-L-methionine-dependent methyltransferases"/>
    <property type="match status" value="1"/>
</dbReference>
<feature type="binding site" evidence="4">
    <location>
        <position position="67"/>
    </location>
    <ligand>
        <name>S-adenosyl-L-methionine</name>
        <dbReference type="ChEBI" id="CHEBI:59789"/>
    </ligand>
</feature>
<reference evidence="5 6" key="2">
    <citation type="journal article" date="2012" name="Stand. Genomic Sci.">
        <title>Complete Genome Sequence of Clostridium clariflavum DSM 19732.</title>
        <authorList>
            <person name="Izquierdo J.A."/>
            <person name="Goodwin L."/>
            <person name="Davenport K.W."/>
            <person name="Teshima H."/>
            <person name="Bruce D."/>
            <person name="Detter C."/>
            <person name="Tapia R."/>
            <person name="Han S."/>
            <person name="Land M."/>
            <person name="Hauser L."/>
            <person name="Jeffries C.D."/>
            <person name="Han J."/>
            <person name="Pitluck S."/>
            <person name="Nolan M."/>
            <person name="Chen A."/>
            <person name="Huntemann M."/>
            <person name="Mavromatis K."/>
            <person name="Mikhailova N."/>
            <person name="Liolios K."/>
            <person name="Woyke T."/>
            <person name="Lynd L.R."/>
        </authorList>
    </citation>
    <scope>NUCLEOTIDE SEQUENCE [LARGE SCALE GENOMIC DNA]</scope>
    <source>
        <strain evidence="6">DSM 19732 / NBRC 101661 / EBR45</strain>
    </source>
</reference>
<dbReference type="CDD" id="cd02440">
    <property type="entry name" value="AdoMet_MTases"/>
    <property type="match status" value="1"/>
</dbReference>
<dbReference type="GO" id="GO:0008171">
    <property type="term" value="F:O-methyltransferase activity"/>
    <property type="evidence" value="ECO:0007669"/>
    <property type="project" value="InterPro"/>
</dbReference>
<dbReference type="PANTHER" id="PTHR10509">
    <property type="entry name" value="O-METHYLTRANSFERASE-RELATED"/>
    <property type="match status" value="1"/>
</dbReference>
<keyword evidence="6" id="KW-1185">Reference proteome</keyword>
<evidence type="ECO:0000256" key="4">
    <source>
        <dbReference type="HAMAP-Rule" id="MF_02217"/>
    </source>
</evidence>
<dbReference type="HOGENOM" id="CLU_067676_4_0_9"/>
<dbReference type="OrthoDB" id="9799672at2"/>
<keyword evidence="4" id="KW-0819">tRNA processing</keyword>
<feature type="binding site" evidence="4">
    <location>
        <position position="37"/>
    </location>
    <ligand>
        <name>S-adenosyl-L-methionine</name>
        <dbReference type="ChEBI" id="CHEBI:59789"/>
    </ligand>
</feature>
<dbReference type="InterPro" id="IPR029063">
    <property type="entry name" value="SAM-dependent_MTases_sf"/>
</dbReference>
<dbReference type="InterPro" id="IPR050362">
    <property type="entry name" value="Cation-dep_OMT"/>
</dbReference>
<keyword evidence="2 4" id="KW-0808">Transferase</keyword>
<dbReference type="EMBL" id="CP003065">
    <property type="protein sequence ID" value="AEV69045.1"/>
    <property type="molecule type" value="Genomic_DNA"/>
</dbReference>
<comment type="similarity">
    <text evidence="4">Belongs to the class I-like SAM-binding methyltransferase superfamily. Cation-dependent O-methyltransferase family.</text>
</comment>
<feature type="binding site" evidence="4">
    <location>
        <begin position="113"/>
        <end position="114"/>
    </location>
    <ligand>
        <name>S-adenosyl-L-methionine</name>
        <dbReference type="ChEBI" id="CHEBI:59789"/>
    </ligand>
</feature>
<name>G8LZV5_ACECE</name>
<keyword evidence="3 4" id="KW-0949">S-adenosyl-L-methionine</keyword>
<comment type="subunit">
    <text evidence="4">Homodimer.</text>
</comment>
<dbReference type="GO" id="GO:0008757">
    <property type="term" value="F:S-adenosylmethionine-dependent methyltransferase activity"/>
    <property type="evidence" value="ECO:0007669"/>
    <property type="project" value="TreeGrafter"/>
</dbReference>
<accession>G8LZV5</accession>
<reference evidence="6" key="1">
    <citation type="submission" date="2011-12" db="EMBL/GenBank/DDBJ databases">
        <title>Complete sequence of Clostridium clariflavum DSM 19732.</title>
        <authorList>
            <consortium name="US DOE Joint Genome Institute"/>
            <person name="Lucas S."/>
            <person name="Han J."/>
            <person name="Lapidus A."/>
            <person name="Cheng J.-F."/>
            <person name="Goodwin L."/>
            <person name="Pitluck S."/>
            <person name="Peters L."/>
            <person name="Teshima H."/>
            <person name="Detter J.C."/>
            <person name="Han C."/>
            <person name="Tapia R."/>
            <person name="Land M."/>
            <person name="Hauser L."/>
            <person name="Kyrpides N."/>
            <person name="Ivanova N."/>
            <person name="Pagani I."/>
            <person name="Kitzmiller T."/>
            <person name="Lynd L."/>
            <person name="Izquierdo J."/>
            <person name="Woyke T."/>
        </authorList>
    </citation>
    <scope>NUCLEOTIDE SEQUENCE [LARGE SCALE GENOMIC DNA]</scope>
    <source>
        <strain evidence="6">DSM 19732 / NBRC 101661 / EBR45</strain>
    </source>
</reference>
<dbReference type="Gene3D" id="3.40.50.150">
    <property type="entry name" value="Vaccinia Virus protein VP39"/>
    <property type="match status" value="1"/>
</dbReference>
<keyword evidence="4" id="KW-0460">Magnesium</keyword>
<keyword evidence="1 4" id="KW-0489">Methyltransferase</keyword>
<dbReference type="Pfam" id="PF01596">
    <property type="entry name" value="Methyltransf_3"/>
    <property type="match status" value="1"/>
</dbReference>
<evidence type="ECO:0000256" key="3">
    <source>
        <dbReference type="ARBA" id="ARBA00022691"/>
    </source>
</evidence>
<gene>
    <name evidence="4" type="primary">trmR</name>
    <name evidence="5" type="ordered locus">Clocl_2470</name>
</gene>
<dbReference type="eggNOG" id="COG4122">
    <property type="taxonomic scope" value="Bacteria"/>
</dbReference>
<evidence type="ECO:0000256" key="1">
    <source>
        <dbReference type="ARBA" id="ARBA00022603"/>
    </source>
</evidence>
<dbReference type="GO" id="GO:0016300">
    <property type="term" value="F:tRNA (uridine) methyltransferase activity"/>
    <property type="evidence" value="ECO:0007669"/>
    <property type="project" value="UniProtKB-UniRule"/>
</dbReference>
<evidence type="ECO:0000313" key="6">
    <source>
        <dbReference type="Proteomes" id="UP000005435"/>
    </source>
</evidence>
<dbReference type="RefSeq" id="WP_014255613.1">
    <property type="nucleotide sequence ID" value="NC_016627.1"/>
</dbReference>
<comment type="function">
    <text evidence="4">Catalyzes the methylation of 5-hydroxyuridine (ho5U) to form 5-methoxyuridine (mo5U) at position 34 in tRNAs.</text>
</comment>
<protein>
    <recommendedName>
        <fullName evidence="4">tRNA 5-hydroxyuridine methyltransferase</fullName>
        <ecNumber evidence="4">2.1.1.-</ecNumber>
    </recommendedName>
    <alternativeName>
        <fullName evidence="4">ho5U methyltransferase</fullName>
    </alternativeName>
</protein>
<dbReference type="PROSITE" id="PS51682">
    <property type="entry name" value="SAM_OMT_I"/>
    <property type="match status" value="1"/>
</dbReference>